<dbReference type="EMBL" id="LRGB01001361">
    <property type="protein sequence ID" value="KZS12742.1"/>
    <property type="molecule type" value="Genomic_DNA"/>
</dbReference>
<keyword evidence="4 7" id="KW-1133">Transmembrane helix</keyword>
<evidence type="ECO:0000256" key="3">
    <source>
        <dbReference type="ARBA" id="ARBA00022692"/>
    </source>
</evidence>
<dbReference type="PANTHER" id="PTHR21143">
    <property type="entry name" value="INVERTEBRATE GUSTATORY RECEPTOR"/>
    <property type="match status" value="1"/>
</dbReference>
<evidence type="ECO:0000256" key="6">
    <source>
        <dbReference type="ARBA" id="ARBA00023170"/>
    </source>
</evidence>
<evidence type="ECO:0000256" key="2">
    <source>
        <dbReference type="ARBA" id="ARBA00022475"/>
    </source>
</evidence>
<comment type="caution">
    <text evidence="8">The sequence shown here is derived from an EMBL/GenBank/DDBJ whole genome shotgun (WGS) entry which is preliminary data.</text>
</comment>
<dbReference type="GO" id="GO:0030425">
    <property type="term" value="C:dendrite"/>
    <property type="evidence" value="ECO:0007669"/>
    <property type="project" value="TreeGrafter"/>
</dbReference>
<protein>
    <recommendedName>
        <fullName evidence="10">Gustatory receptor</fullName>
    </recommendedName>
</protein>
<keyword evidence="5 7" id="KW-0472">Membrane</keyword>
<feature type="transmembrane region" description="Helical" evidence="7">
    <location>
        <begin position="321"/>
        <end position="341"/>
    </location>
</feature>
<feature type="transmembrane region" description="Helical" evidence="7">
    <location>
        <begin position="390"/>
        <end position="413"/>
    </location>
</feature>
<dbReference type="InterPro" id="IPR013604">
    <property type="entry name" value="7TM_chemorcpt"/>
</dbReference>
<gene>
    <name evidence="8" type="ORF">APZ42_022881</name>
</gene>
<evidence type="ECO:0000256" key="5">
    <source>
        <dbReference type="ARBA" id="ARBA00023136"/>
    </source>
</evidence>
<dbReference type="GO" id="GO:0005886">
    <property type="term" value="C:plasma membrane"/>
    <property type="evidence" value="ECO:0007669"/>
    <property type="project" value="UniProtKB-SubCell"/>
</dbReference>
<feature type="transmembrane region" description="Helical" evidence="7">
    <location>
        <begin position="644"/>
        <end position="663"/>
    </location>
</feature>
<evidence type="ECO:0008006" key="10">
    <source>
        <dbReference type="Google" id="ProtNLM"/>
    </source>
</evidence>
<feature type="transmembrane region" description="Helical" evidence="7">
    <location>
        <begin position="607"/>
        <end position="624"/>
    </location>
</feature>
<keyword evidence="6" id="KW-0675">Receptor</keyword>
<evidence type="ECO:0000256" key="1">
    <source>
        <dbReference type="ARBA" id="ARBA00004651"/>
    </source>
</evidence>
<evidence type="ECO:0000256" key="7">
    <source>
        <dbReference type="SAM" id="Phobius"/>
    </source>
</evidence>
<dbReference type="Pfam" id="PF08395">
    <property type="entry name" value="7tm_7"/>
    <property type="match status" value="1"/>
</dbReference>
<proteinExistence type="predicted"/>
<evidence type="ECO:0000256" key="4">
    <source>
        <dbReference type="ARBA" id="ARBA00022989"/>
    </source>
</evidence>
<feature type="transmembrane region" description="Helical" evidence="7">
    <location>
        <begin position="537"/>
        <end position="556"/>
    </location>
</feature>
<evidence type="ECO:0000313" key="8">
    <source>
        <dbReference type="EMBL" id="KZS12742.1"/>
    </source>
</evidence>
<sequence length="742" mass="85525">MRFIIFSRFANMLFRKQNERIRKIGGSTVNITLDETLRPLWKLTFYCGVLLDWCLPASNNSRLCRVLRCIGIFISSSLLFAMLLFELTQLLVGIESASNIHAIIPNLLWSVPIFIAFAVQLYSLRQRRKFLGFFKKWRQLEMEIAHLNPHRVMCESRKMHVMMYVTYGFMTMASLVSLGLDIFNRPEATYLMSTYQIVRETIPLLLIGTIHLMSILLIWILSSLADFIPAFTYYHASLAVSCLENEVRTLFAKRNYADDLLHHSISSRLSSAVARLDSFPVKQSNLKPAAIELEESVRLIWTRFEAIDEMVSRADSLFGSFMVYGQAGAIFFTTALVYSVLYNLSDALQLRSAGSPDETVNFEWCCRPLLIAMNLFGIPLRMHEADESILVWIGNIFGWFLYFMNVAAGLIMICIESEFENVASANGKLVLNNRTTAWQWNSGISTYNTVCSTIAIQTVLLAITAVRWKDIARVLNRMERINQFSVKEFSHFRTIFRLGLLVIIISCLAVCFLSMSAYFNTGFLLWQMMFYSFQRSFVIFICLAVVLFICFGWMASTMMQLLGKEMTHFISDPDVDNDARTQFDVLISKWNRHYFTIIDLVHQMNRCFGCLLLVMVAPTFVRVINTSFHLMIDMKDGRWTIEVTTQLIVLFFNFVGFTFMANIPHKIRQEAVDLTKKLRKLHFEDYDLQNQVNVLMMEISNSLPKITAAGFFDVDLQLIPTLIGTTLTYLIILFQFQTSEKR</sequence>
<name>A0A162C8F3_9CRUS</name>
<reference evidence="8 9" key="1">
    <citation type="submission" date="2016-03" db="EMBL/GenBank/DDBJ databases">
        <title>EvidentialGene: Evidence-directed Construction of Genes on Genomes.</title>
        <authorList>
            <person name="Gilbert D.G."/>
            <person name="Choi J.-H."/>
            <person name="Mockaitis K."/>
            <person name="Colbourne J."/>
            <person name="Pfrender M."/>
        </authorList>
    </citation>
    <scope>NUCLEOTIDE SEQUENCE [LARGE SCALE GENOMIC DNA]</scope>
    <source>
        <strain evidence="8 9">Xinb3</strain>
        <tissue evidence="8">Complete organism</tissue>
    </source>
</reference>
<feature type="transmembrane region" description="Helical" evidence="7">
    <location>
        <begin position="447"/>
        <end position="468"/>
    </location>
</feature>
<keyword evidence="3 7" id="KW-0812">Transmembrane</keyword>
<feature type="transmembrane region" description="Helical" evidence="7">
    <location>
        <begin position="161"/>
        <end position="182"/>
    </location>
</feature>
<dbReference type="GO" id="GO:0007635">
    <property type="term" value="P:chemosensory behavior"/>
    <property type="evidence" value="ECO:0007669"/>
    <property type="project" value="TreeGrafter"/>
</dbReference>
<evidence type="ECO:0000313" key="9">
    <source>
        <dbReference type="Proteomes" id="UP000076858"/>
    </source>
</evidence>
<dbReference type="Proteomes" id="UP000076858">
    <property type="component" value="Unassembled WGS sequence"/>
</dbReference>
<feature type="transmembrane region" description="Helical" evidence="7">
    <location>
        <begin position="495"/>
        <end position="517"/>
    </location>
</feature>
<dbReference type="GO" id="GO:0050909">
    <property type="term" value="P:sensory perception of taste"/>
    <property type="evidence" value="ECO:0007669"/>
    <property type="project" value="InterPro"/>
</dbReference>
<organism evidence="8 9">
    <name type="scientific">Daphnia magna</name>
    <dbReference type="NCBI Taxonomy" id="35525"/>
    <lineage>
        <taxon>Eukaryota</taxon>
        <taxon>Metazoa</taxon>
        <taxon>Ecdysozoa</taxon>
        <taxon>Arthropoda</taxon>
        <taxon>Crustacea</taxon>
        <taxon>Branchiopoda</taxon>
        <taxon>Diplostraca</taxon>
        <taxon>Cladocera</taxon>
        <taxon>Anomopoda</taxon>
        <taxon>Daphniidae</taxon>
        <taxon>Daphnia</taxon>
    </lineage>
</organism>
<feature type="transmembrane region" description="Helical" evidence="7">
    <location>
        <begin position="202"/>
        <end position="221"/>
    </location>
</feature>
<dbReference type="AlphaFoldDB" id="A0A162C8F3"/>
<dbReference type="OrthoDB" id="6338500at2759"/>
<feature type="transmembrane region" description="Helical" evidence="7">
    <location>
        <begin position="107"/>
        <end position="124"/>
    </location>
</feature>
<dbReference type="PANTHER" id="PTHR21143:SF133">
    <property type="entry name" value="GUSTATORY AND PHEROMONE RECEPTOR 32A-RELATED"/>
    <property type="match status" value="1"/>
</dbReference>
<keyword evidence="9" id="KW-1185">Reference proteome</keyword>
<keyword evidence="2" id="KW-1003">Cell membrane</keyword>
<comment type="subcellular location">
    <subcellularLocation>
        <location evidence="1">Cell membrane</location>
        <topology evidence="1">Multi-pass membrane protein</topology>
    </subcellularLocation>
</comment>
<dbReference type="GO" id="GO:0043025">
    <property type="term" value="C:neuronal cell body"/>
    <property type="evidence" value="ECO:0007669"/>
    <property type="project" value="TreeGrafter"/>
</dbReference>
<feature type="transmembrane region" description="Helical" evidence="7">
    <location>
        <begin position="66"/>
        <end position="87"/>
    </location>
</feature>
<accession>A0A162C8F3</accession>
<dbReference type="GO" id="GO:0008049">
    <property type="term" value="P:male courtship behavior"/>
    <property type="evidence" value="ECO:0007669"/>
    <property type="project" value="TreeGrafter"/>
</dbReference>
<dbReference type="GO" id="GO:0030424">
    <property type="term" value="C:axon"/>
    <property type="evidence" value="ECO:0007669"/>
    <property type="project" value="TreeGrafter"/>
</dbReference>